<reference evidence="1 2" key="2">
    <citation type="journal article" date="2014" name="PLoS ONE">
        <title>Evolution of mitochondria reconstructed from the energy metabolism of living bacteria.</title>
        <authorList>
            <person name="Degli Esposti M."/>
            <person name="Chouaia B."/>
            <person name="Comandatore F."/>
            <person name="Crotti E."/>
            <person name="Sassera D."/>
            <person name="Lievens P.M."/>
            <person name="Daffonchio D."/>
            <person name="Bandi C."/>
        </authorList>
    </citation>
    <scope>NUCLEOTIDE SEQUENCE [LARGE SCALE GENOMIC DNA]</scope>
    <source>
        <strain evidence="1 2">SF2.1</strain>
    </source>
</reference>
<protein>
    <submittedName>
        <fullName evidence="1">Type II restriction enzyme NmeDIP (Endonuclease NmeDIP) (R.NmeDIP)</fullName>
        <ecNumber evidence="1">3.1.21.4</ecNumber>
    </submittedName>
</protein>
<accession>A0A060QKB7</accession>
<evidence type="ECO:0000313" key="1">
    <source>
        <dbReference type="EMBL" id="CDG39796.1"/>
    </source>
</evidence>
<dbReference type="eggNOG" id="ENOG502Z7V8">
    <property type="taxonomic scope" value="Bacteria"/>
</dbReference>
<organism evidence="1 2">
    <name type="scientific">Asaia bogorensis</name>
    <dbReference type="NCBI Taxonomy" id="91915"/>
    <lineage>
        <taxon>Bacteria</taxon>
        <taxon>Pseudomonadati</taxon>
        <taxon>Pseudomonadota</taxon>
        <taxon>Alphaproteobacteria</taxon>
        <taxon>Acetobacterales</taxon>
        <taxon>Acetobacteraceae</taxon>
        <taxon>Asaia</taxon>
    </lineage>
</organism>
<reference evidence="1 2" key="1">
    <citation type="journal article" date="2014" name="Genome Biol. Evol.">
        <title>Acetic acid bacteria genomes reveal functional traits for adaptation to life in insect guts.</title>
        <authorList>
            <person name="Chouaia B."/>
            <person name="Gaiarsa S."/>
            <person name="Crotti E."/>
            <person name="Comandatore F."/>
            <person name="Degli Esposti M."/>
            <person name="Ricci I."/>
            <person name="Alma A."/>
            <person name="Favia G."/>
            <person name="Bandi C."/>
            <person name="Daffonchio D."/>
        </authorList>
    </citation>
    <scope>NUCLEOTIDE SEQUENCE [LARGE SCALE GENOMIC DNA]</scope>
    <source>
        <strain evidence="1 2">SF2.1</strain>
    </source>
</reference>
<keyword evidence="1" id="KW-0378">Hydrolase</keyword>
<dbReference type="EC" id="3.1.21.4" evidence="1"/>
<comment type="caution">
    <text evidence="1">The sequence shown here is derived from an EMBL/GenBank/DDBJ whole genome shotgun (WGS) entry which is preliminary data.</text>
</comment>
<dbReference type="EMBL" id="CBLX010000012">
    <property type="protein sequence ID" value="CDG39796.1"/>
    <property type="molecule type" value="Genomic_DNA"/>
</dbReference>
<dbReference type="GO" id="GO:0009036">
    <property type="term" value="F:type II site-specific deoxyribonuclease activity"/>
    <property type="evidence" value="ECO:0007669"/>
    <property type="project" value="UniProtKB-EC"/>
</dbReference>
<gene>
    <name evidence="1" type="ORF">ASAP_1751</name>
</gene>
<proteinExistence type="predicted"/>
<evidence type="ECO:0000313" key="2">
    <source>
        <dbReference type="Proteomes" id="UP000027583"/>
    </source>
</evidence>
<sequence length="150" mass="17038">MKLGRWEEYLAMRQGILKLNATYRSRLSNDLGGCLSVLPGFTTETQGAESVRLIDVLWLDRESHRVVAAFEVEHSTTIYSGIVRMLDLARGSEAQALEGLLLVAPDKREADVREQLWRPAFSRIADLKVRYLPYGRLRRIVRPLSALGRV</sequence>
<name>A0A060QKB7_9PROT</name>
<dbReference type="Proteomes" id="UP000027583">
    <property type="component" value="Unassembled WGS sequence"/>
</dbReference>
<dbReference type="AlphaFoldDB" id="A0A060QKB7"/>